<dbReference type="RefSeq" id="WP_074445406.1">
    <property type="nucleotide sequence ID" value="NZ_FMBM01000002.1"/>
</dbReference>
<evidence type="ECO:0000313" key="6">
    <source>
        <dbReference type="Proteomes" id="UP000182800"/>
    </source>
</evidence>
<accession>A0A0P7Y3Z5</accession>
<keyword evidence="6" id="KW-1185">Reference proteome</keyword>
<name>A0A0P7Y3Z5_9HYPH</name>
<dbReference type="PANTHER" id="PTHR36509">
    <property type="entry name" value="BLL3101 PROTEIN"/>
    <property type="match status" value="1"/>
</dbReference>
<reference evidence="3 5" key="1">
    <citation type="submission" date="2015-09" db="EMBL/GenBank/DDBJ databases">
        <title>Identification and resolution of microdiversity through metagenomic sequencing of parallel consortia.</title>
        <authorList>
            <person name="Nelson W.C."/>
            <person name="Romine M.F."/>
            <person name="Lindemann S.R."/>
        </authorList>
    </citation>
    <scope>NUCLEOTIDE SEQUENCE [LARGE SCALE GENOMIC DNA]</scope>
    <source>
        <strain evidence="3">HL-109</strain>
    </source>
</reference>
<feature type="transmembrane region" description="Helical" evidence="1">
    <location>
        <begin position="12"/>
        <end position="34"/>
    </location>
</feature>
<dbReference type="OrthoDB" id="7837485at2"/>
<evidence type="ECO:0000313" key="5">
    <source>
        <dbReference type="Proteomes" id="UP000050497"/>
    </source>
</evidence>
<reference evidence="4 6" key="2">
    <citation type="submission" date="2016-08" db="EMBL/GenBank/DDBJ databases">
        <authorList>
            <person name="Varghese N."/>
            <person name="Submissions Spin"/>
        </authorList>
    </citation>
    <scope>NUCLEOTIDE SEQUENCE [LARGE SCALE GENOMIC DNA]</scope>
    <source>
        <strain evidence="4 6">HL-109</strain>
    </source>
</reference>
<dbReference type="STRING" id="1653334.GA0071312_2741"/>
<dbReference type="EMBL" id="FMBM01000002">
    <property type="protein sequence ID" value="SCC81778.1"/>
    <property type="molecule type" value="Genomic_DNA"/>
</dbReference>
<dbReference type="EMBL" id="LJSX01000009">
    <property type="protein sequence ID" value="KPQ11247.1"/>
    <property type="molecule type" value="Genomic_DNA"/>
</dbReference>
<proteinExistence type="predicted"/>
<gene>
    <name evidence="4" type="ORF">GA0071312_2741</name>
    <name evidence="3" type="ORF">HLUCCO17_07635</name>
</gene>
<feature type="domain" description="DUF1214" evidence="2">
    <location>
        <begin position="82"/>
        <end position="181"/>
    </location>
</feature>
<dbReference type="Gene3D" id="2.60.120.600">
    <property type="entry name" value="Domain of unknown function DUF1214, C-terminal domain"/>
    <property type="match status" value="1"/>
</dbReference>
<keyword evidence="1" id="KW-0472">Membrane</keyword>
<evidence type="ECO:0000313" key="4">
    <source>
        <dbReference type="EMBL" id="SCC81778.1"/>
    </source>
</evidence>
<dbReference type="AlphaFoldDB" id="A0A0P7Y3Z5"/>
<dbReference type="InterPro" id="IPR037049">
    <property type="entry name" value="DUF1214_C_sf"/>
</dbReference>
<dbReference type="PIRSF" id="PIRSF009471">
    <property type="entry name" value="UCP009471"/>
    <property type="match status" value="1"/>
</dbReference>
<evidence type="ECO:0000259" key="2">
    <source>
        <dbReference type="Pfam" id="PF06742"/>
    </source>
</evidence>
<keyword evidence="1" id="KW-1133">Transmembrane helix</keyword>
<evidence type="ECO:0000256" key="1">
    <source>
        <dbReference type="SAM" id="Phobius"/>
    </source>
</evidence>
<dbReference type="Pfam" id="PF06742">
    <property type="entry name" value="DUF1214"/>
    <property type="match status" value="1"/>
</dbReference>
<organism evidence="3 5">
    <name type="scientific">Saliniramus fredricksonii</name>
    <dbReference type="NCBI Taxonomy" id="1653334"/>
    <lineage>
        <taxon>Bacteria</taxon>
        <taxon>Pseudomonadati</taxon>
        <taxon>Pseudomonadota</taxon>
        <taxon>Alphaproteobacteria</taxon>
        <taxon>Hyphomicrobiales</taxon>
        <taxon>Salinarimonadaceae</taxon>
        <taxon>Saliniramus</taxon>
    </lineage>
</organism>
<evidence type="ECO:0000313" key="3">
    <source>
        <dbReference type="EMBL" id="KPQ11247.1"/>
    </source>
</evidence>
<protein>
    <recommendedName>
        <fullName evidence="2">DUF1214 domain-containing protein</fullName>
    </recommendedName>
</protein>
<dbReference type="Proteomes" id="UP000050497">
    <property type="component" value="Unassembled WGS sequence"/>
</dbReference>
<dbReference type="Proteomes" id="UP000182800">
    <property type="component" value="Unassembled WGS sequence"/>
</dbReference>
<dbReference type="InterPro" id="IPR010621">
    <property type="entry name" value="DUF1214"/>
</dbReference>
<dbReference type="SUPFAM" id="SSF160935">
    <property type="entry name" value="VPA0735-like"/>
    <property type="match status" value="1"/>
</dbReference>
<comment type="caution">
    <text evidence="3">The sequence shown here is derived from an EMBL/GenBank/DDBJ whole genome shotgun (WGS) entry which is preliminary data.</text>
</comment>
<dbReference type="InterPro" id="IPR012038">
    <property type="entry name" value="UCP009471"/>
</dbReference>
<sequence>MRRSIREFTSSVYTILLVAYAVAGGAALGLYSAYRVVESEFAFGVQQAGPWHVHPQIGTRAIDPYTRASLARSADIPLAAGEGLTFRANTDSLARPLRSDCVYSITGTTPSARFWSLTLQDASGRLPDGWQNDRFATTSVRITRPEDGALRIAISPQPRAGNWLQAPDGGFSIALRLYDTPASGTLTRFTAEMLPEITRVECPE</sequence>
<dbReference type="PANTHER" id="PTHR36509:SF2">
    <property type="entry name" value="BLL3101 PROTEIN"/>
    <property type="match status" value="1"/>
</dbReference>
<keyword evidence="1" id="KW-0812">Transmembrane</keyword>